<keyword evidence="4" id="KW-1185">Reference proteome</keyword>
<accession>A0A9X3E6R1</accession>
<organism evidence="3 4">
    <name type="scientific">Kaistia nematophila</name>
    <dbReference type="NCBI Taxonomy" id="2994654"/>
    <lineage>
        <taxon>Bacteria</taxon>
        <taxon>Pseudomonadati</taxon>
        <taxon>Pseudomonadota</taxon>
        <taxon>Alphaproteobacteria</taxon>
        <taxon>Hyphomicrobiales</taxon>
        <taxon>Kaistiaceae</taxon>
        <taxon>Kaistia</taxon>
    </lineage>
</organism>
<feature type="domain" description="Phytase-like" evidence="2">
    <location>
        <begin position="91"/>
        <end position="416"/>
    </location>
</feature>
<dbReference type="Pfam" id="PF13449">
    <property type="entry name" value="Phytase-like"/>
    <property type="match status" value="1"/>
</dbReference>
<feature type="signal peptide" evidence="1">
    <location>
        <begin position="1"/>
        <end position="22"/>
    </location>
</feature>
<evidence type="ECO:0000313" key="4">
    <source>
        <dbReference type="Proteomes" id="UP001144805"/>
    </source>
</evidence>
<comment type="caution">
    <text evidence="3">The sequence shown here is derived from an EMBL/GenBank/DDBJ whole genome shotgun (WGS) entry which is preliminary data.</text>
</comment>
<evidence type="ECO:0000256" key="1">
    <source>
        <dbReference type="SAM" id="SignalP"/>
    </source>
</evidence>
<keyword evidence="1" id="KW-0732">Signal</keyword>
<feature type="chain" id="PRO_5040840895" evidence="1">
    <location>
        <begin position="23"/>
        <end position="444"/>
    </location>
</feature>
<dbReference type="EMBL" id="JAPKNK010000019">
    <property type="protein sequence ID" value="MCX5572337.1"/>
    <property type="molecule type" value="Genomic_DNA"/>
</dbReference>
<dbReference type="InterPro" id="IPR027372">
    <property type="entry name" value="Phytase-like_dom"/>
</dbReference>
<sequence length="444" mass="48256">MSLRHAFLAGLSFVALATGASAAEPRQFDAVLSHHAVLPAQSFAVPPADAPAALNTSGRYTGTGADLGRRFDRLYSIYDADTGLARPFAGQPVQGFSGIRALGDGTYVVLTDNGFGAKANSADAMIMFHIVRPDWETGRVEIVKTIFAKDPNRVVPFRIVNENTDSRYLTGADFDPESIQKVGDNFWIGDEFGPYLFEVSADGTVLSLKETVVDGVTYRSPDNYGVVMPAGPDKPLPEFNVRRSKGFEGMALSTDGKTLHPMLEGAPWDAKVGKYLEKGGKSVLPIFDFDIASKAFADKVRYYPLEDFGNAIGDFNMIDANRALVIERDGGAGDPREGWAKTPAKFKRIYLIDLSKTDADGIVRKVGFIDLMAIKDPNAVARAGSKDGVFTFPFETIENVDRIDDTHIIVADDNNFPFSVGRAKGKADNNEFIVLEVADFLKAE</sequence>
<dbReference type="Proteomes" id="UP001144805">
    <property type="component" value="Unassembled WGS sequence"/>
</dbReference>
<dbReference type="RefSeq" id="WP_266341298.1">
    <property type="nucleotide sequence ID" value="NZ_JAPKNK010000019.1"/>
</dbReference>
<evidence type="ECO:0000313" key="3">
    <source>
        <dbReference type="EMBL" id="MCX5572337.1"/>
    </source>
</evidence>
<proteinExistence type="predicted"/>
<protein>
    <submittedName>
        <fullName evidence="3">Esterase-like activity of phytase family protein</fullName>
    </submittedName>
</protein>
<reference evidence="3" key="1">
    <citation type="submission" date="2022-11" db="EMBL/GenBank/DDBJ databases">
        <title>Biodiversity and phylogenetic relationships of bacteria.</title>
        <authorList>
            <person name="Machado R.A.R."/>
            <person name="Bhat A."/>
            <person name="Loulou A."/>
            <person name="Kallel S."/>
        </authorList>
    </citation>
    <scope>NUCLEOTIDE SEQUENCE</scope>
    <source>
        <strain evidence="3">K-TC2</strain>
    </source>
</reference>
<dbReference type="PANTHER" id="PTHR37957:SF1">
    <property type="entry name" value="PHYTASE-LIKE DOMAIN-CONTAINING PROTEIN"/>
    <property type="match status" value="1"/>
</dbReference>
<name>A0A9X3E6R1_9HYPH</name>
<gene>
    <name evidence="3" type="ORF">OSH07_24265</name>
</gene>
<dbReference type="AlphaFoldDB" id="A0A9X3E6R1"/>
<dbReference type="PANTHER" id="PTHR37957">
    <property type="entry name" value="BLR7070 PROTEIN"/>
    <property type="match status" value="1"/>
</dbReference>
<evidence type="ECO:0000259" key="2">
    <source>
        <dbReference type="Pfam" id="PF13449"/>
    </source>
</evidence>